<keyword evidence="2" id="KW-1133">Transmembrane helix</keyword>
<dbReference type="SMART" id="SM00855">
    <property type="entry name" value="PGAM"/>
    <property type="match status" value="1"/>
</dbReference>
<feature type="binding site" evidence="1">
    <location>
        <begin position="10"/>
        <end position="17"/>
    </location>
    <ligand>
        <name>substrate</name>
    </ligand>
</feature>
<evidence type="ECO:0000313" key="3">
    <source>
        <dbReference type="EMBL" id="KWX14237.1"/>
    </source>
</evidence>
<dbReference type="Proteomes" id="UP000070089">
    <property type="component" value="Unassembled WGS sequence"/>
</dbReference>
<dbReference type="GO" id="GO:0016791">
    <property type="term" value="F:phosphatase activity"/>
    <property type="evidence" value="ECO:0007669"/>
    <property type="project" value="TreeGrafter"/>
</dbReference>
<accession>A0A132NVZ1</accession>
<reference evidence="3 4" key="1">
    <citation type="journal article" date="2015" name="Mol. Biochem. Parasitol.">
        <title>Identification of polymorphic genes for use in assemblage B genotyping assays through comparative genomics of multiple assemblage B Giardia duodenalis isolates.</title>
        <authorList>
            <person name="Wielinga C."/>
            <person name="Thompson R.C."/>
            <person name="Monis P."/>
            <person name="Ryan U."/>
        </authorList>
    </citation>
    <scope>NUCLEOTIDE SEQUENCE [LARGE SCALE GENOMIC DNA]</scope>
    <source>
        <strain evidence="3 4">BAH15c1</strain>
    </source>
</reference>
<dbReference type="Pfam" id="PF00300">
    <property type="entry name" value="His_Phos_1"/>
    <property type="match status" value="1"/>
</dbReference>
<dbReference type="Gene3D" id="3.40.50.1240">
    <property type="entry name" value="Phosphoglycerate mutase-like"/>
    <property type="match status" value="1"/>
</dbReference>
<dbReference type="InterPro" id="IPR013078">
    <property type="entry name" value="His_Pase_superF_clade-1"/>
</dbReference>
<dbReference type="PROSITE" id="PS00175">
    <property type="entry name" value="PG_MUTASE"/>
    <property type="match status" value="1"/>
</dbReference>
<dbReference type="AlphaFoldDB" id="A0A132NVZ1"/>
<name>A0A132NVZ1_GIAIN</name>
<evidence type="ECO:0000256" key="1">
    <source>
        <dbReference type="PIRSR" id="PIRSR613078-2"/>
    </source>
</evidence>
<protein>
    <submittedName>
        <fullName evidence="3">Putative histidine phosphatase domain protein</fullName>
    </submittedName>
</protein>
<dbReference type="PANTHER" id="PTHR48100">
    <property type="entry name" value="BROAD-SPECIFICITY PHOSPHATASE YOR283W-RELATED"/>
    <property type="match status" value="1"/>
</dbReference>
<keyword evidence="2" id="KW-0812">Transmembrane</keyword>
<dbReference type="VEuPathDB" id="GiardiaDB:QR46_1737"/>
<gene>
    <name evidence="3" type="ORF">QR46_1737</name>
</gene>
<sequence>MSVKHIYLVRHGETDFNTDPEPRVRGHVPNPLNEIGRLHAQEASSALKNVKFDVILYSKIPRAKETAEAIRANQPQARFEEEPLVCDISWGDWEGKTYLEAFGTPERVHLFKTDPARLEIPNGESFYSVLARLEALIHKLERSTDKVICIVSHGAVLNLFMCLITSAPLSKFWMFYGDACSISQIDMHDSSTFHIRSYNETRHLSAGLPSK</sequence>
<dbReference type="GO" id="GO:0005829">
    <property type="term" value="C:cytosol"/>
    <property type="evidence" value="ECO:0007669"/>
    <property type="project" value="TreeGrafter"/>
</dbReference>
<dbReference type="InterPro" id="IPR029033">
    <property type="entry name" value="His_PPase_superfam"/>
</dbReference>
<dbReference type="InterPro" id="IPR050275">
    <property type="entry name" value="PGM_Phosphatase"/>
</dbReference>
<evidence type="ECO:0000256" key="2">
    <source>
        <dbReference type="SAM" id="Phobius"/>
    </source>
</evidence>
<proteinExistence type="predicted"/>
<dbReference type="EMBL" id="JXTI01000039">
    <property type="protein sequence ID" value="KWX14237.1"/>
    <property type="molecule type" value="Genomic_DNA"/>
</dbReference>
<keyword evidence="2" id="KW-0472">Membrane</keyword>
<feature type="binding site" evidence="1">
    <location>
        <position position="62"/>
    </location>
    <ligand>
        <name>substrate</name>
    </ligand>
</feature>
<organism evidence="3 4">
    <name type="scientific">Giardia duodenalis assemblage B</name>
    <dbReference type="NCBI Taxonomy" id="1394984"/>
    <lineage>
        <taxon>Eukaryota</taxon>
        <taxon>Metamonada</taxon>
        <taxon>Diplomonadida</taxon>
        <taxon>Hexamitidae</taxon>
        <taxon>Giardiinae</taxon>
        <taxon>Giardia</taxon>
    </lineage>
</organism>
<evidence type="ECO:0000313" key="4">
    <source>
        <dbReference type="Proteomes" id="UP000070089"/>
    </source>
</evidence>
<comment type="caution">
    <text evidence="3">The sequence shown here is derived from an EMBL/GenBank/DDBJ whole genome shotgun (WGS) entry which is preliminary data.</text>
</comment>
<dbReference type="PANTHER" id="PTHR48100:SF44">
    <property type="entry name" value="PHOSPHATASE C1620.13-RELATED"/>
    <property type="match status" value="1"/>
</dbReference>
<dbReference type="SUPFAM" id="SSF53254">
    <property type="entry name" value="Phosphoglycerate mutase-like"/>
    <property type="match status" value="1"/>
</dbReference>
<feature type="transmembrane region" description="Helical" evidence="2">
    <location>
        <begin position="147"/>
        <end position="167"/>
    </location>
</feature>
<dbReference type="InterPro" id="IPR001345">
    <property type="entry name" value="PG/BPGM_mutase_AS"/>
</dbReference>
<dbReference type="CDD" id="cd07067">
    <property type="entry name" value="HP_PGM_like"/>
    <property type="match status" value="1"/>
</dbReference>
<dbReference type="OrthoDB" id="354304at2759"/>